<proteinExistence type="predicted"/>
<gene>
    <name evidence="2" type="ORF">LCGC14_2587060</name>
</gene>
<evidence type="ECO:0000256" key="1">
    <source>
        <dbReference type="SAM" id="Phobius"/>
    </source>
</evidence>
<feature type="transmembrane region" description="Helical" evidence="1">
    <location>
        <begin position="141"/>
        <end position="160"/>
    </location>
</feature>
<protein>
    <submittedName>
        <fullName evidence="2">Uncharacterized protein</fullName>
    </submittedName>
</protein>
<name>A0A0F9CNW2_9ZZZZ</name>
<dbReference type="EMBL" id="LAZR01043333">
    <property type="protein sequence ID" value="KKL07336.1"/>
    <property type="molecule type" value="Genomic_DNA"/>
</dbReference>
<sequence length="181" mass="20154">IKTDHVFNNVRLDPGFLKEAQETATKKIDVSQVLGGQIEYSVKLESSLTTASTYWILWNNEILKEEGFMPWEPHGTVKSGMLTIPKNKIRAVNTLQIMLTQVPGLFNRVLFNVFVTFGYNAEPDDPPWDESGDWTDWVRENAILLALGGVALGAAAVYLIKPSAPNIIVQVGKEVQKALKK</sequence>
<dbReference type="AlphaFoldDB" id="A0A0F9CNW2"/>
<keyword evidence="1" id="KW-0472">Membrane</keyword>
<keyword evidence="1" id="KW-0812">Transmembrane</keyword>
<feature type="non-terminal residue" evidence="2">
    <location>
        <position position="1"/>
    </location>
</feature>
<keyword evidence="1" id="KW-1133">Transmembrane helix</keyword>
<comment type="caution">
    <text evidence="2">The sequence shown here is derived from an EMBL/GenBank/DDBJ whole genome shotgun (WGS) entry which is preliminary data.</text>
</comment>
<accession>A0A0F9CNW2</accession>
<organism evidence="2">
    <name type="scientific">marine sediment metagenome</name>
    <dbReference type="NCBI Taxonomy" id="412755"/>
    <lineage>
        <taxon>unclassified sequences</taxon>
        <taxon>metagenomes</taxon>
        <taxon>ecological metagenomes</taxon>
    </lineage>
</organism>
<evidence type="ECO:0000313" key="2">
    <source>
        <dbReference type="EMBL" id="KKL07336.1"/>
    </source>
</evidence>
<reference evidence="2" key="1">
    <citation type="journal article" date="2015" name="Nature">
        <title>Complex archaea that bridge the gap between prokaryotes and eukaryotes.</title>
        <authorList>
            <person name="Spang A."/>
            <person name="Saw J.H."/>
            <person name="Jorgensen S.L."/>
            <person name="Zaremba-Niedzwiedzka K."/>
            <person name="Martijn J."/>
            <person name="Lind A.E."/>
            <person name="van Eijk R."/>
            <person name="Schleper C."/>
            <person name="Guy L."/>
            <person name="Ettema T.J."/>
        </authorList>
    </citation>
    <scope>NUCLEOTIDE SEQUENCE</scope>
</reference>
<feature type="transmembrane region" description="Helical" evidence="1">
    <location>
        <begin position="105"/>
        <end position="121"/>
    </location>
</feature>